<evidence type="ECO:0000313" key="2">
    <source>
        <dbReference type="EMBL" id="MBD2739223.1"/>
    </source>
</evidence>
<name>A0ABR8KMN2_9NOSO</name>
<accession>A0ABR8KMN2</accession>
<dbReference type="EMBL" id="JACJTU010000074">
    <property type="protein sequence ID" value="MBD2739223.1"/>
    <property type="molecule type" value="Genomic_DNA"/>
</dbReference>
<sequence>MTYSSSLSDTEWQILEPLLAQILPTKKRTRPSNWTKREILDGILYQLKNGCNWEDLPKDLPPYSTVYWHYKQWRSAGVIEQLMKTLHEQVREQVKKSPSGRR</sequence>
<dbReference type="PANTHER" id="PTHR30007:SF0">
    <property type="entry name" value="TRANSPOSASE"/>
    <property type="match status" value="1"/>
</dbReference>
<dbReference type="RefSeq" id="WP_190959726.1">
    <property type="nucleotide sequence ID" value="NZ_JACJTU010000074.1"/>
</dbReference>
<feature type="domain" description="Insertion element IS402-like" evidence="1">
    <location>
        <begin position="7"/>
        <end position="83"/>
    </location>
</feature>
<evidence type="ECO:0000259" key="1">
    <source>
        <dbReference type="Pfam" id="PF13340"/>
    </source>
</evidence>
<dbReference type="PANTHER" id="PTHR30007">
    <property type="entry name" value="PHP DOMAIN PROTEIN"/>
    <property type="match status" value="1"/>
</dbReference>
<organism evidence="2 3">
    <name type="scientific">Nostoc paludosum FACHB-159</name>
    <dbReference type="NCBI Taxonomy" id="2692908"/>
    <lineage>
        <taxon>Bacteria</taxon>
        <taxon>Bacillati</taxon>
        <taxon>Cyanobacteriota</taxon>
        <taxon>Cyanophyceae</taxon>
        <taxon>Nostocales</taxon>
        <taxon>Nostocaceae</taxon>
        <taxon>Nostoc</taxon>
    </lineage>
</organism>
<gene>
    <name evidence="2" type="ORF">H6H03_36095</name>
</gene>
<evidence type="ECO:0000313" key="3">
    <source>
        <dbReference type="Proteomes" id="UP000637383"/>
    </source>
</evidence>
<keyword evidence="3" id="KW-1185">Reference proteome</keyword>
<dbReference type="Proteomes" id="UP000637383">
    <property type="component" value="Unassembled WGS sequence"/>
</dbReference>
<reference evidence="2 3" key="1">
    <citation type="journal article" date="2020" name="ISME J.">
        <title>Comparative genomics reveals insights into cyanobacterial evolution and habitat adaptation.</title>
        <authorList>
            <person name="Chen M.Y."/>
            <person name="Teng W.K."/>
            <person name="Zhao L."/>
            <person name="Hu C.X."/>
            <person name="Zhou Y.K."/>
            <person name="Han B.P."/>
            <person name="Song L.R."/>
            <person name="Shu W.S."/>
        </authorList>
    </citation>
    <scope>NUCLEOTIDE SEQUENCE [LARGE SCALE GENOMIC DNA]</scope>
    <source>
        <strain evidence="2 3">FACHB-159</strain>
    </source>
</reference>
<comment type="caution">
    <text evidence="2">The sequence shown here is derived from an EMBL/GenBank/DDBJ whole genome shotgun (WGS) entry which is preliminary data.</text>
</comment>
<proteinExistence type="predicted"/>
<dbReference type="Pfam" id="PF13340">
    <property type="entry name" value="DUF4096"/>
    <property type="match status" value="1"/>
</dbReference>
<protein>
    <submittedName>
        <fullName evidence="2">Transposase</fullName>
    </submittedName>
</protein>
<dbReference type="InterPro" id="IPR025161">
    <property type="entry name" value="IS402-like_dom"/>
</dbReference>